<dbReference type="PROSITE" id="PS00330">
    <property type="entry name" value="HEMOLYSIN_CALCIUM"/>
    <property type="match status" value="1"/>
</dbReference>
<comment type="subcellular location">
    <subcellularLocation>
        <location evidence="1">Secreted</location>
    </subcellularLocation>
</comment>
<dbReference type="GO" id="GO:0005576">
    <property type="term" value="C:extracellular region"/>
    <property type="evidence" value="ECO:0007669"/>
    <property type="project" value="UniProtKB-SubCell"/>
</dbReference>
<organism evidence="3 4">
    <name type="scientific">Pseudothauera rhizosphaerae</name>
    <dbReference type="NCBI Taxonomy" id="2565932"/>
    <lineage>
        <taxon>Bacteria</taxon>
        <taxon>Pseudomonadati</taxon>
        <taxon>Pseudomonadota</taxon>
        <taxon>Betaproteobacteria</taxon>
        <taxon>Rhodocyclales</taxon>
        <taxon>Zoogloeaceae</taxon>
        <taxon>Pseudothauera</taxon>
    </lineage>
</organism>
<sequence length="366" mass="38678">ASLSPQLAGLLEDFTQASTREARWTILDQLLDAWADTSGMAESLDERQPGQFGFLYQSIGNVTRSLIPAEDRIDIQQSGYVPDAENELLTQEFRNAVAAWSTKIHVLEAFNGQYFFDLPETAGGALKAGVRGLSEGSSGGGSILLGWPERVLLVSYSQGQLDFLQQGYDALKQSVYEALAVQGHLQTYLDAVQLTIGEDGIEFDFTAMEAMLDEAYANDPANGLLGLVELQKYQGDALASLGWSGAERIVAWAGEVPLDAGTQAHLKALGLIVGSGRIAGTADGDEIFGQGGNDSISAGSGNDHLYGGEGNDTLYGEAGDDVLDGGAGNDHLYGAAGNDTYLFGHGDGQDTIGSDRDTSSTKHNVL</sequence>
<proteinExistence type="predicted"/>
<dbReference type="InterPro" id="IPR001343">
    <property type="entry name" value="Hemolysn_Ca-bd"/>
</dbReference>
<evidence type="ECO:0000256" key="1">
    <source>
        <dbReference type="ARBA" id="ARBA00004613"/>
    </source>
</evidence>
<dbReference type="EMBL" id="SSOD01000039">
    <property type="protein sequence ID" value="THF54439.1"/>
    <property type="molecule type" value="Genomic_DNA"/>
</dbReference>
<dbReference type="InterPro" id="IPR050557">
    <property type="entry name" value="RTX_toxin/Mannuronan_C5-epim"/>
</dbReference>
<feature type="non-terminal residue" evidence="3">
    <location>
        <position position="366"/>
    </location>
</feature>
<dbReference type="RefSeq" id="WP_136387108.1">
    <property type="nucleotide sequence ID" value="NZ_SSOD01000039.1"/>
</dbReference>
<feature type="non-terminal residue" evidence="3">
    <location>
        <position position="1"/>
    </location>
</feature>
<name>A0A4S4A7M0_9RHOO</name>
<dbReference type="OrthoDB" id="8607307at2"/>
<dbReference type="PANTHER" id="PTHR38340:SF1">
    <property type="entry name" value="S-LAYER PROTEIN"/>
    <property type="match status" value="1"/>
</dbReference>
<evidence type="ECO:0000313" key="4">
    <source>
        <dbReference type="Proteomes" id="UP000307956"/>
    </source>
</evidence>
<dbReference type="PANTHER" id="PTHR38340">
    <property type="entry name" value="S-LAYER PROTEIN"/>
    <property type="match status" value="1"/>
</dbReference>
<keyword evidence="4" id="KW-1185">Reference proteome</keyword>
<keyword evidence="2" id="KW-0964">Secreted</keyword>
<evidence type="ECO:0000256" key="2">
    <source>
        <dbReference type="ARBA" id="ARBA00022525"/>
    </source>
</evidence>
<accession>A0A4S4A7M0</accession>
<dbReference type="Pfam" id="PF00353">
    <property type="entry name" value="HemolysinCabind"/>
    <property type="match status" value="2"/>
</dbReference>
<evidence type="ECO:0000313" key="3">
    <source>
        <dbReference type="EMBL" id="THF54439.1"/>
    </source>
</evidence>
<protein>
    <submittedName>
        <fullName evidence="3">Calcium-binding protein</fullName>
    </submittedName>
</protein>
<dbReference type="AlphaFoldDB" id="A0A4S4A7M0"/>
<dbReference type="InterPro" id="IPR011049">
    <property type="entry name" value="Serralysin-like_metalloprot_C"/>
</dbReference>
<dbReference type="SUPFAM" id="SSF51120">
    <property type="entry name" value="beta-Roll"/>
    <property type="match status" value="1"/>
</dbReference>
<comment type="caution">
    <text evidence="3">The sequence shown here is derived from an EMBL/GenBank/DDBJ whole genome shotgun (WGS) entry which is preliminary data.</text>
</comment>
<dbReference type="PRINTS" id="PR00313">
    <property type="entry name" value="CABNDNGRPT"/>
</dbReference>
<dbReference type="Gene3D" id="2.150.10.10">
    <property type="entry name" value="Serralysin-like metalloprotease, C-terminal"/>
    <property type="match status" value="1"/>
</dbReference>
<dbReference type="Proteomes" id="UP000307956">
    <property type="component" value="Unassembled WGS sequence"/>
</dbReference>
<dbReference type="InterPro" id="IPR018511">
    <property type="entry name" value="Hemolysin-typ_Ca-bd_CS"/>
</dbReference>
<dbReference type="GO" id="GO:0005509">
    <property type="term" value="F:calcium ion binding"/>
    <property type="evidence" value="ECO:0007669"/>
    <property type="project" value="InterPro"/>
</dbReference>
<gene>
    <name evidence="3" type="ORF">E6O51_21650</name>
</gene>
<reference evidence="3 4" key="1">
    <citation type="submission" date="2019-04" db="EMBL/GenBank/DDBJ databases">
        <title>Azoarcus rhizosphaerae sp. nov. isolated from rhizosphere of Ficus religiosa.</title>
        <authorList>
            <person name="Lin S.-Y."/>
            <person name="Hameed A."/>
            <person name="Hsu Y.-H."/>
            <person name="Young C.-C."/>
        </authorList>
    </citation>
    <scope>NUCLEOTIDE SEQUENCE [LARGE SCALE GENOMIC DNA]</scope>
    <source>
        <strain evidence="3 4">CC-YHH848</strain>
    </source>
</reference>